<evidence type="ECO:0000313" key="1">
    <source>
        <dbReference type="EMBL" id="PVH35586.1"/>
    </source>
</evidence>
<accession>A0A2T8ID59</accession>
<sequence>MTWNLTPPALLLHACSASELHRNGDGYQYMFPCAPGSTHAVLGCLSGFSWNTDRVRTEGPIVIDRQQPLSCGVNATSYIPKEDRERNKCFSSGARGQSSHFPSLIGQSSICSSRAIFSFSTYILVHTRVFVAQEL</sequence>
<dbReference type="Gramene" id="PVH35586">
    <property type="protein sequence ID" value="PVH35586"/>
    <property type="gene ID" value="PAHAL_7G219100"/>
</dbReference>
<proteinExistence type="predicted"/>
<dbReference type="Proteomes" id="UP000243499">
    <property type="component" value="Chromosome 7"/>
</dbReference>
<name>A0A2T8ID59_9POAL</name>
<reference evidence="1" key="1">
    <citation type="submission" date="2018-04" db="EMBL/GenBank/DDBJ databases">
        <title>WGS assembly of Panicum hallii.</title>
        <authorList>
            <person name="Lovell J."/>
            <person name="Jenkins J."/>
            <person name="Lowry D."/>
            <person name="Mamidi S."/>
            <person name="Sreedasyam A."/>
            <person name="Weng X."/>
            <person name="Barry K."/>
            <person name="Bonette J."/>
            <person name="Campitelli B."/>
            <person name="Daum C."/>
            <person name="Gordon S."/>
            <person name="Gould B."/>
            <person name="Lipzen A."/>
            <person name="Macqueen A."/>
            <person name="Palacio-Mejia J."/>
            <person name="Plott C."/>
            <person name="Shakirov E."/>
            <person name="Shu S."/>
            <person name="Yoshinaga Y."/>
            <person name="Zane M."/>
            <person name="Rokhsar D."/>
            <person name="Grimwood J."/>
            <person name="Schmutz J."/>
            <person name="Juenger T."/>
        </authorList>
    </citation>
    <scope>NUCLEOTIDE SEQUENCE [LARGE SCALE GENOMIC DNA]</scope>
    <source>
        <strain evidence="1">FIL2</strain>
    </source>
</reference>
<dbReference type="AlphaFoldDB" id="A0A2T8ID59"/>
<gene>
    <name evidence="1" type="ORF">PAHAL_7G219100</name>
</gene>
<protein>
    <submittedName>
        <fullName evidence="1">Uncharacterized protein</fullName>
    </submittedName>
</protein>
<dbReference type="EMBL" id="CM008052">
    <property type="protein sequence ID" value="PVH35586.1"/>
    <property type="molecule type" value="Genomic_DNA"/>
</dbReference>
<organism evidence="1">
    <name type="scientific">Panicum hallii</name>
    <dbReference type="NCBI Taxonomy" id="206008"/>
    <lineage>
        <taxon>Eukaryota</taxon>
        <taxon>Viridiplantae</taxon>
        <taxon>Streptophyta</taxon>
        <taxon>Embryophyta</taxon>
        <taxon>Tracheophyta</taxon>
        <taxon>Spermatophyta</taxon>
        <taxon>Magnoliopsida</taxon>
        <taxon>Liliopsida</taxon>
        <taxon>Poales</taxon>
        <taxon>Poaceae</taxon>
        <taxon>PACMAD clade</taxon>
        <taxon>Panicoideae</taxon>
        <taxon>Panicodae</taxon>
        <taxon>Paniceae</taxon>
        <taxon>Panicinae</taxon>
        <taxon>Panicum</taxon>
        <taxon>Panicum sect. Panicum</taxon>
    </lineage>
</organism>